<dbReference type="Pfam" id="PF06087">
    <property type="entry name" value="Tyr-DNA_phospho"/>
    <property type="match status" value="2"/>
</dbReference>
<feature type="compositionally biased region" description="Pro residues" evidence="12">
    <location>
        <begin position="694"/>
        <end position="719"/>
    </location>
</feature>
<dbReference type="Proteomes" id="UP000612055">
    <property type="component" value="Unassembled WGS sequence"/>
</dbReference>
<dbReference type="CDD" id="cd09122">
    <property type="entry name" value="PLDc_Tdp1_1"/>
    <property type="match status" value="1"/>
</dbReference>
<proteinExistence type="inferred from homology"/>
<evidence type="ECO:0000256" key="5">
    <source>
        <dbReference type="ARBA" id="ARBA00022801"/>
    </source>
</evidence>
<dbReference type="GO" id="GO:0003697">
    <property type="term" value="F:single-stranded DNA binding"/>
    <property type="evidence" value="ECO:0007669"/>
    <property type="project" value="TreeGrafter"/>
</dbReference>
<dbReference type="Gene3D" id="3.30.870.10">
    <property type="entry name" value="Endonuclease Chain A"/>
    <property type="match status" value="3"/>
</dbReference>
<reference evidence="13" key="1">
    <citation type="journal article" date="2020" name="bioRxiv">
        <title>Comparative genomics of Chlamydomonas.</title>
        <authorList>
            <person name="Craig R.J."/>
            <person name="Hasan A.R."/>
            <person name="Ness R.W."/>
            <person name="Keightley P.D."/>
        </authorList>
    </citation>
    <scope>NUCLEOTIDE SEQUENCE</scope>
    <source>
        <strain evidence="13">CCAP 11/70</strain>
    </source>
</reference>
<dbReference type="GO" id="GO:0005634">
    <property type="term" value="C:nucleus"/>
    <property type="evidence" value="ECO:0007669"/>
    <property type="project" value="UniProtKB-SubCell"/>
</dbReference>
<feature type="compositionally biased region" description="Low complexity" evidence="12">
    <location>
        <begin position="566"/>
        <end position="578"/>
    </location>
</feature>
<dbReference type="GO" id="GO:0003690">
    <property type="term" value="F:double-stranded DNA binding"/>
    <property type="evidence" value="ECO:0007669"/>
    <property type="project" value="TreeGrafter"/>
</dbReference>
<dbReference type="OrthoDB" id="47785at2759"/>
<feature type="region of interest" description="Disordered" evidence="12">
    <location>
        <begin position="566"/>
        <end position="632"/>
    </location>
</feature>
<evidence type="ECO:0000256" key="10">
    <source>
        <dbReference type="PIRSR" id="PIRSR610347-2"/>
    </source>
</evidence>
<keyword evidence="4" id="KW-0227">DNA damage</keyword>
<feature type="compositionally biased region" description="Gly residues" evidence="12">
    <location>
        <begin position="385"/>
        <end position="399"/>
    </location>
</feature>
<keyword evidence="5" id="KW-0378">Hydrolase</keyword>
<dbReference type="PANTHER" id="PTHR12415:SF0">
    <property type="entry name" value="TYROSYL-DNA PHOSPHODIESTERASE 1"/>
    <property type="match status" value="1"/>
</dbReference>
<feature type="region of interest" description="Disordered" evidence="12">
    <location>
        <begin position="851"/>
        <end position="880"/>
    </location>
</feature>
<feature type="compositionally biased region" description="Polar residues" evidence="12">
    <location>
        <begin position="176"/>
        <end position="192"/>
    </location>
</feature>
<dbReference type="GO" id="GO:0017005">
    <property type="term" value="F:3'-tyrosyl-DNA phosphodiesterase activity"/>
    <property type="evidence" value="ECO:0007669"/>
    <property type="project" value="TreeGrafter"/>
</dbReference>
<comment type="caution">
    <text evidence="13">The sequence shown here is derived from an EMBL/GenBank/DDBJ whole genome shotgun (WGS) entry which is preliminary data.</text>
</comment>
<keyword evidence="6" id="KW-0269">Exonuclease</keyword>
<feature type="region of interest" description="Disordered" evidence="12">
    <location>
        <begin position="376"/>
        <end position="399"/>
    </location>
</feature>
<feature type="site" description="Interaction with DNA" evidence="11">
    <location>
        <position position="801"/>
    </location>
</feature>
<accession>A0A836C2C2</accession>
<feature type="compositionally biased region" description="Low complexity" evidence="12">
    <location>
        <begin position="452"/>
        <end position="476"/>
    </location>
</feature>
<feature type="binding site" evidence="10">
    <location>
        <position position="780"/>
    </location>
    <ligand>
        <name>substrate</name>
    </ligand>
</feature>
<evidence type="ECO:0000256" key="11">
    <source>
        <dbReference type="PIRSR" id="PIRSR610347-3"/>
    </source>
</evidence>
<feature type="compositionally biased region" description="Low complexity" evidence="12">
    <location>
        <begin position="863"/>
        <end position="880"/>
    </location>
</feature>
<evidence type="ECO:0000256" key="12">
    <source>
        <dbReference type="SAM" id="MobiDB-lite"/>
    </source>
</evidence>
<dbReference type="InterPro" id="IPR008984">
    <property type="entry name" value="SMAD_FHA_dom_sf"/>
</dbReference>
<evidence type="ECO:0000256" key="1">
    <source>
        <dbReference type="ARBA" id="ARBA00004123"/>
    </source>
</evidence>
<keyword evidence="8" id="KW-0539">Nucleus</keyword>
<evidence type="ECO:0000313" key="14">
    <source>
        <dbReference type="Proteomes" id="UP000612055"/>
    </source>
</evidence>
<keyword evidence="14" id="KW-1185">Reference proteome</keyword>
<feature type="active site" description="Proton donor/acceptor" evidence="9">
    <location>
        <position position="778"/>
    </location>
</feature>
<evidence type="ECO:0000256" key="2">
    <source>
        <dbReference type="ARBA" id="ARBA00010205"/>
    </source>
</evidence>
<organism evidence="13 14">
    <name type="scientific">Edaphochlamys debaryana</name>
    <dbReference type="NCBI Taxonomy" id="47281"/>
    <lineage>
        <taxon>Eukaryota</taxon>
        <taxon>Viridiplantae</taxon>
        <taxon>Chlorophyta</taxon>
        <taxon>core chlorophytes</taxon>
        <taxon>Chlorophyceae</taxon>
        <taxon>CS clade</taxon>
        <taxon>Chlamydomonadales</taxon>
        <taxon>Chlamydomonadales incertae sedis</taxon>
        <taxon>Edaphochlamys</taxon>
    </lineage>
</organism>
<dbReference type="InterPro" id="IPR010347">
    <property type="entry name" value="Tdp1"/>
</dbReference>
<name>A0A836C2C2_9CHLO</name>
<gene>
    <name evidence="13" type="ORF">HYH03_005352</name>
</gene>
<dbReference type="CDD" id="cd09123">
    <property type="entry name" value="PLDc_Tdp1_2"/>
    <property type="match status" value="1"/>
</dbReference>
<evidence type="ECO:0008006" key="15">
    <source>
        <dbReference type="Google" id="ProtNLM"/>
    </source>
</evidence>
<comment type="subcellular location">
    <subcellularLocation>
        <location evidence="1">Nucleus</location>
    </subcellularLocation>
</comment>
<evidence type="ECO:0000256" key="3">
    <source>
        <dbReference type="ARBA" id="ARBA00022722"/>
    </source>
</evidence>
<protein>
    <recommendedName>
        <fullName evidence="15">Tyrosyl-DNA phosphodiesterase 1</fullName>
    </recommendedName>
</protein>
<dbReference type="GO" id="GO:0004527">
    <property type="term" value="F:exonuclease activity"/>
    <property type="evidence" value="ECO:0007669"/>
    <property type="project" value="UniProtKB-KW"/>
</dbReference>
<evidence type="ECO:0000256" key="9">
    <source>
        <dbReference type="PIRSR" id="PIRSR610347-1"/>
    </source>
</evidence>
<dbReference type="SUPFAM" id="SSF49879">
    <property type="entry name" value="SMAD/FHA domain"/>
    <property type="match status" value="1"/>
</dbReference>
<comment type="similarity">
    <text evidence="2">Belongs to the tyrosyl-DNA phosphodiesterase family.</text>
</comment>
<feature type="active site" description="Nucleophile" evidence="9">
    <location>
        <position position="406"/>
    </location>
</feature>
<feature type="region of interest" description="Disordered" evidence="12">
    <location>
        <begin position="269"/>
        <end position="288"/>
    </location>
</feature>
<feature type="region of interest" description="Disordered" evidence="12">
    <location>
        <begin position="442"/>
        <end position="478"/>
    </location>
</feature>
<keyword evidence="7" id="KW-0234">DNA repair</keyword>
<evidence type="ECO:0000256" key="4">
    <source>
        <dbReference type="ARBA" id="ARBA00022763"/>
    </source>
</evidence>
<dbReference type="GO" id="GO:0006281">
    <property type="term" value="P:DNA repair"/>
    <property type="evidence" value="ECO:0007669"/>
    <property type="project" value="UniProtKB-KW"/>
</dbReference>
<dbReference type="PANTHER" id="PTHR12415">
    <property type="entry name" value="TYROSYL-DNA PHOSPHODIESTERASE 1"/>
    <property type="match status" value="1"/>
</dbReference>
<feature type="binding site" evidence="10">
    <location>
        <position position="408"/>
    </location>
    <ligand>
        <name>substrate</name>
    </ligand>
</feature>
<dbReference type="AlphaFoldDB" id="A0A836C2C2"/>
<evidence type="ECO:0000256" key="6">
    <source>
        <dbReference type="ARBA" id="ARBA00022839"/>
    </source>
</evidence>
<feature type="compositionally biased region" description="Low complexity" evidence="12">
    <location>
        <begin position="156"/>
        <end position="173"/>
    </location>
</feature>
<sequence length="981" mass="98920">MKLTFKGGAVFRLERGQTAVLGRRKPVLSWDDISISRQHVELALDPDGSALSLRVLGRSAVIVERQGDAGGHVWDVVAMADPGASCLLPLGAMRGKAAAAGAAGGATRFFVLGARDDTAVHLAPVAPAAAGDGSGSGSGAGLTAANGSAPGGGSSPGAAAEASAEAGLSAGAARTASESARGATTTTRSGPRSSAGDGMGNGVGIEDGDDDDVVVVGESPASKPPPAKRQRRSAEAEADRVPAAVAAARAAAAAAAVYGGGGDVPLIGLPAEDPPDSQPEAPPWDRDSPLQLQRVRGLSPRFNSGCLGARMGRLASGPLRLALVCNYMVDVGWLLSACPSLARAEQLLVFHGEAAKFEEPMRQQAALAGAPHVRLHRPPLPLQAGAGGGRGGGLGRGAGDGYGTHHSKLLLLTYTDRSGLRLAIHTANYIFADGNNKTQGVWVQDFPPKRPTPAAGSASSPGGASPTPSNGSAGAAGVPGSRFEADLLDYFRATHMPRDMAAAVEAAITAHDFSSARGWLVASVPGYHTGRAVHAWGHMRLRKLLNEHVALPPGFRGASAAAATHPAAAAAFASQAQPQPQPQPQPQSQPLRGAGLPGGGSQVTPSSTGRSERASGSAGAGAGAGAAGGSGAARAGARAAGASAGGRGEAAEAGAGAEVEGLVVQVSSMGSFDQRWLVDELGLSLGAHRRRPTPGQPPGPAGPLGGPGPPRPSGPPRSGPLPLSVVWPTVQEVRNSNEGWSAGTSIPGPAKNVAQPFMRQYYCAWGGELVGRQRAMPHIKTYARYRGQELAWVLCTSHNLSKAAWGELQKGGSQLMVRSYELGVLVTPASEAAYRSSPHFGFTCDHPAPADAAGGAGAGGADGSQPSGPGASPPQQGEAAPHVTLWTTEGITAQREAPLQPASQQTSASTLAAQSDAAAGGAAAPWHVPCVVPLPYALPPVPYMAADEPWTVDERHLGLDSLGRLCGEPASFYGLVEPDGD</sequence>
<feature type="compositionally biased region" description="Gly residues" evidence="12">
    <location>
        <begin position="618"/>
        <end position="631"/>
    </location>
</feature>
<evidence type="ECO:0000313" key="13">
    <source>
        <dbReference type="EMBL" id="KAG2496528.1"/>
    </source>
</evidence>
<feature type="region of interest" description="Disordered" evidence="12">
    <location>
        <begin position="128"/>
        <end position="236"/>
    </location>
</feature>
<keyword evidence="3" id="KW-0540">Nuclease</keyword>
<evidence type="ECO:0000256" key="8">
    <source>
        <dbReference type="ARBA" id="ARBA00023242"/>
    </source>
</evidence>
<feature type="region of interest" description="Disordered" evidence="12">
    <location>
        <begin position="687"/>
        <end position="723"/>
    </location>
</feature>
<dbReference type="SUPFAM" id="SSF56024">
    <property type="entry name" value="Phospholipase D/nuclease"/>
    <property type="match status" value="2"/>
</dbReference>
<dbReference type="EMBL" id="JAEHOE010000018">
    <property type="protein sequence ID" value="KAG2496528.1"/>
    <property type="molecule type" value="Genomic_DNA"/>
</dbReference>
<evidence type="ECO:0000256" key="7">
    <source>
        <dbReference type="ARBA" id="ARBA00023204"/>
    </source>
</evidence>